<evidence type="ECO:0000313" key="2">
    <source>
        <dbReference type="Proteomes" id="UP000559885"/>
    </source>
</evidence>
<protein>
    <submittedName>
        <fullName evidence="1">Uncharacterized protein</fullName>
    </submittedName>
</protein>
<name>A0A841ZQF0_9LIST</name>
<accession>A0A841ZQF0</accession>
<dbReference type="EMBL" id="JAARRM010000007">
    <property type="protein sequence ID" value="MBC1522423.1"/>
    <property type="molecule type" value="Genomic_DNA"/>
</dbReference>
<proteinExistence type="predicted"/>
<dbReference type="Proteomes" id="UP000559885">
    <property type="component" value="Unassembled WGS sequence"/>
</dbReference>
<gene>
    <name evidence="1" type="ORF">HB912_12270</name>
</gene>
<dbReference type="RefSeq" id="WP_185374968.1">
    <property type="nucleotide sequence ID" value="NZ_JAARRM010000007.1"/>
</dbReference>
<evidence type="ECO:0000313" key="1">
    <source>
        <dbReference type="EMBL" id="MBC1522423.1"/>
    </source>
</evidence>
<organism evidence="1 2">
    <name type="scientific">Listeria aquatica</name>
    <dbReference type="NCBI Taxonomy" id="1494960"/>
    <lineage>
        <taxon>Bacteria</taxon>
        <taxon>Bacillati</taxon>
        <taxon>Bacillota</taxon>
        <taxon>Bacilli</taxon>
        <taxon>Bacillales</taxon>
        <taxon>Listeriaceae</taxon>
        <taxon>Listeria</taxon>
    </lineage>
</organism>
<comment type="caution">
    <text evidence="1">The sequence shown here is derived from an EMBL/GenBank/DDBJ whole genome shotgun (WGS) entry which is preliminary data.</text>
</comment>
<reference evidence="1 2" key="1">
    <citation type="submission" date="2020-03" db="EMBL/GenBank/DDBJ databases">
        <title>Soil Listeria distribution.</title>
        <authorList>
            <person name="Liao J."/>
            <person name="Wiedmann M."/>
        </authorList>
    </citation>
    <scope>NUCLEOTIDE SEQUENCE [LARGE SCALE GENOMIC DNA]</scope>
    <source>
        <strain evidence="1 2">FSL L7-1507</strain>
    </source>
</reference>
<sequence>MNYLIMLGNEEYLTGYNISKNIEEDTVSSSTKKEDVPKEFIFTNQSDALATLEEVRSLFNGDEGIRVVLDA</sequence>
<dbReference type="AlphaFoldDB" id="A0A841ZQF0"/>